<dbReference type="EMBL" id="NAJP01000162">
    <property type="protein sequence ID" value="TKA25164.1"/>
    <property type="molecule type" value="Genomic_DNA"/>
</dbReference>
<proteinExistence type="predicted"/>
<sequence>MANSNIANSNTVTVSSGEPAYTLFATVMAHHKHQEARQSPPNFPSTKTGTDPIADLSHSENVQQKAVDSSDCRQNSEK</sequence>
<accession>A0A4U0TSN6</accession>
<name>A0A4U0TSN6_9PEZI</name>
<evidence type="ECO:0000313" key="3">
    <source>
        <dbReference type="Proteomes" id="UP000310066"/>
    </source>
</evidence>
<protein>
    <submittedName>
        <fullName evidence="2">Uncharacterized protein</fullName>
    </submittedName>
</protein>
<gene>
    <name evidence="2" type="ORF">B0A54_17679</name>
</gene>
<feature type="region of interest" description="Disordered" evidence="1">
    <location>
        <begin position="30"/>
        <end position="78"/>
    </location>
</feature>
<organism evidence="2 3">
    <name type="scientific">Friedmanniomyces endolithicus</name>
    <dbReference type="NCBI Taxonomy" id="329885"/>
    <lineage>
        <taxon>Eukaryota</taxon>
        <taxon>Fungi</taxon>
        <taxon>Dikarya</taxon>
        <taxon>Ascomycota</taxon>
        <taxon>Pezizomycotina</taxon>
        <taxon>Dothideomycetes</taxon>
        <taxon>Dothideomycetidae</taxon>
        <taxon>Mycosphaerellales</taxon>
        <taxon>Teratosphaeriaceae</taxon>
        <taxon>Friedmanniomyces</taxon>
    </lineage>
</organism>
<feature type="compositionally biased region" description="Polar residues" evidence="1">
    <location>
        <begin position="37"/>
        <end position="49"/>
    </location>
</feature>
<evidence type="ECO:0000256" key="1">
    <source>
        <dbReference type="SAM" id="MobiDB-lite"/>
    </source>
</evidence>
<reference evidence="2 3" key="1">
    <citation type="submission" date="2017-03" db="EMBL/GenBank/DDBJ databases">
        <title>Genomes of endolithic fungi from Antarctica.</title>
        <authorList>
            <person name="Coleine C."/>
            <person name="Masonjones S."/>
            <person name="Stajich J.E."/>
        </authorList>
    </citation>
    <scope>NUCLEOTIDE SEQUENCE [LARGE SCALE GENOMIC DNA]</scope>
    <source>
        <strain evidence="2 3">CCFEE 5311</strain>
    </source>
</reference>
<evidence type="ECO:0000313" key="2">
    <source>
        <dbReference type="EMBL" id="TKA25164.1"/>
    </source>
</evidence>
<dbReference type="AlphaFoldDB" id="A0A4U0TSN6"/>
<dbReference type="Proteomes" id="UP000310066">
    <property type="component" value="Unassembled WGS sequence"/>
</dbReference>
<feature type="compositionally biased region" description="Basic and acidic residues" evidence="1">
    <location>
        <begin position="68"/>
        <end position="78"/>
    </location>
</feature>
<comment type="caution">
    <text evidence="2">The sequence shown here is derived from an EMBL/GenBank/DDBJ whole genome shotgun (WGS) entry which is preliminary data.</text>
</comment>